<reference evidence="2" key="1">
    <citation type="submission" date="2016-11" db="UniProtKB">
        <authorList>
            <consortium name="WormBaseParasite"/>
        </authorList>
    </citation>
    <scope>IDENTIFICATION</scope>
    <source>
        <strain evidence="2">KR3021</strain>
    </source>
</reference>
<evidence type="ECO:0000313" key="1">
    <source>
        <dbReference type="Proteomes" id="UP000095286"/>
    </source>
</evidence>
<evidence type="ECO:0000313" key="2">
    <source>
        <dbReference type="WBParaSite" id="RSKR_0000099300.1"/>
    </source>
</evidence>
<dbReference type="Proteomes" id="UP000095286">
    <property type="component" value="Unplaced"/>
</dbReference>
<protein>
    <submittedName>
        <fullName evidence="2">KOW domain-containing protein</fullName>
    </submittedName>
</protein>
<dbReference type="WBParaSite" id="RSKR_0000099300.1">
    <property type="protein sequence ID" value="RSKR_0000099300.1"/>
    <property type="gene ID" value="RSKR_0000099300"/>
</dbReference>
<organism evidence="1 2">
    <name type="scientific">Rhabditophanes sp. KR3021</name>
    <dbReference type="NCBI Taxonomy" id="114890"/>
    <lineage>
        <taxon>Eukaryota</taxon>
        <taxon>Metazoa</taxon>
        <taxon>Ecdysozoa</taxon>
        <taxon>Nematoda</taxon>
        <taxon>Chromadorea</taxon>
        <taxon>Rhabditida</taxon>
        <taxon>Tylenchina</taxon>
        <taxon>Panagrolaimomorpha</taxon>
        <taxon>Strongyloidoidea</taxon>
        <taxon>Alloionematidae</taxon>
        <taxon>Rhabditophanes</taxon>
    </lineage>
</organism>
<accession>A0AC35TIJ6</accession>
<proteinExistence type="predicted"/>
<name>A0AC35TIJ6_9BILA</name>
<sequence>MFRTGVLNAIKKNYLDLDFARNLPKEYVDRMKRTVPKKIYSNRLGADDIIRWELPPEDYVPSTTRPWSQAVISNNMKRAQRYHSNLINPKFFRNRRSPYNPELPKEEWTIYRGDYVMVMVGKDKNRTGRVIRINRETNSVFVEGLHTIMEPEIAEAKKLGLPEMQRWKEQALDVSKGQVKLVNPSDEEPTDVKWELSEDGSEYVRISTTGHVIPLPAEAHVTYEYVTKENYMEAEKDTKPGDALKRTYMPQLCSFEDEIMESMKIKEDRERQPSFWY</sequence>